<keyword evidence="2" id="KW-0067">ATP-binding</keyword>
<dbReference type="InterPro" id="IPR027417">
    <property type="entry name" value="P-loop_NTPase"/>
</dbReference>
<dbReference type="GO" id="GO:0005524">
    <property type="term" value="F:ATP binding"/>
    <property type="evidence" value="ECO:0007669"/>
    <property type="project" value="UniProtKB-KW"/>
</dbReference>
<reference evidence="2 3" key="1">
    <citation type="submission" date="2018-03" db="EMBL/GenBank/DDBJ databases">
        <title>Genome sequence of Lactococcus lactis strain 14B4 from almond drupe.</title>
        <authorList>
            <person name="Tran T.D."/>
            <person name="McGarvey J.A."/>
            <person name="Huynh S."/>
            <person name="Parker C.T."/>
        </authorList>
    </citation>
    <scope>NUCLEOTIDE SEQUENCE [LARGE SCALE GENOMIC DNA]</scope>
    <source>
        <strain evidence="2 3">14B4</strain>
        <plasmid evidence="3">Plasmid p14b4</plasmid>
    </source>
</reference>
<keyword evidence="2" id="KW-0614">Plasmid</keyword>
<accession>A0A2Z3KTB9</accession>
<evidence type="ECO:0000313" key="2">
    <source>
        <dbReference type="EMBL" id="AWN67129.1"/>
    </source>
</evidence>
<gene>
    <name evidence="2" type="ORF">LL14B4_13060</name>
</gene>
<evidence type="ECO:0000313" key="3">
    <source>
        <dbReference type="Proteomes" id="UP000245919"/>
    </source>
</evidence>
<dbReference type="EMBL" id="CP028161">
    <property type="protein sequence ID" value="AWN67129.1"/>
    <property type="molecule type" value="Genomic_DNA"/>
</dbReference>
<evidence type="ECO:0000259" key="1">
    <source>
        <dbReference type="Pfam" id="PF09848"/>
    </source>
</evidence>
<keyword evidence="2" id="KW-0547">Nucleotide-binding</keyword>
<dbReference type="Proteomes" id="UP000245919">
    <property type="component" value="Plasmid p14B4"/>
</dbReference>
<geneLocation type="plasmid" evidence="3">
    <name>p14b4</name>
</geneLocation>
<feature type="domain" description="Schlafen group 3-like DNA/RNA helicase" evidence="1">
    <location>
        <begin position="233"/>
        <end position="426"/>
    </location>
</feature>
<dbReference type="Gene3D" id="3.40.50.300">
    <property type="entry name" value="P-loop containing nucleotide triphosphate hydrolases"/>
    <property type="match status" value="2"/>
</dbReference>
<dbReference type="InterPro" id="IPR018647">
    <property type="entry name" value="SLFN_3-like_DNA/RNA_helicase"/>
</dbReference>
<sequence>MDIIMDFKTMLSYLVSQDDEISLRNDIKHEEVYEILENKFASIMPKFKTKGYKFKDTTEVLTFAKFVFLLQEWGLKDIQFYKNTNSFLFGYIIPQINKEFDLLRFGENYNISIELKSKTTVEAQKEQLCKNYFYLNFLSTKTRYISISPDISSYIEYIPSENKYVNLSGTEICDIIIKQVFLEYNTKEVDSFFDIKNYLVSPFNDVEKFLDDKYFLTPHQNQIVKKITEPSDKKTFGIKGNPGTGKSLLVYHICKKLMEKNKKVAIVHGANLNNGQERLALHGFTIFPIRSILSVLDNAWKYDYIIVDEAQRLRQDKGEQYTKLVKAIESSQTKFIISLDGKQTLDKYEKEENSNKLFEYIKDKGETFSLKDKFRTNPEMSRFIQLLFKIPMYKKIDLISNVDHNIIIKYFDNRESGNKYISDMDSNSNWEVLNYTKDRYNQRGIDNMCDTGLTSHSIIGQEFDKVIVPLDSNFFYKEQTIIDRNTGENKIIKLLETTDNYYPLEKMLYQNLTRTREKIEFVIIGNRSIFNEICGLLDSF</sequence>
<dbReference type="AlphaFoldDB" id="A0A2Z3KTB9"/>
<protein>
    <submittedName>
        <fullName evidence="2">ATP-binding protein</fullName>
    </submittedName>
</protein>
<name>A0A2Z3KTB9_LACLL</name>
<proteinExistence type="predicted"/>
<dbReference type="Pfam" id="PF09848">
    <property type="entry name" value="SLFN-g3_helicase"/>
    <property type="match status" value="1"/>
</dbReference>
<dbReference type="SUPFAM" id="SSF52540">
    <property type="entry name" value="P-loop containing nucleoside triphosphate hydrolases"/>
    <property type="match status" value="1"/>
</dbReference>
<organism evidence="2 3">
    <name type="scientific">Lactococcus lactis subsp. lactis</name>
    <name type="common">Streptococcus lactis</name>
    <dbReference type="NCBI Taxonomy" id="1360"/>
    <lineage>
        <taxon>Bacteria</taxon>
        <taxon>Bacillati</taxon>
        <taxon>Bacillota</taxon>
        <taxon>Bacilli</taxon>
        <taxon>Lactobacillales</taxon>
        <taxon>Streptococcaceae</taxon>
        <taxon>Lactococcus</taxon>
    </lineage>
</organism>